<reference evidence="1 2" key="1">
    <citation type="submission" date="2020-05" db="EMBL/GenBank/DDBJ databases">
        <title>WGS assembly of Panicum virgatum.</title>
        <authorList>
            <person name="Lovell J.T."/>
            <person name="Jenkins J."/>
            <person name="Shu S."/>
            <person name="Juenger T.E."/>
            <person name="Schmutz J."/>
        </authorList>
    </citation>
    <scope>NUCLEOTIDE SEQUENCE [LARGE SCALE GENOMIC DNA]</scope>
    <source>
        <strain evidence="2">cv. AP13</strain>
    </source>
</reference>
<dbReference type="AlphaFoldDB" id="A0A8T0VPK9"/>
<protein>
    <submittedName>
        <fullName evidence="1">Uncharacterized protein</fullName>
    </submittedName>
</protein>
<evidence type="ECO:0000313" key="2">
    <source>
        <dbReference type="Proteomes" id="UP000823388"/>
    </source>
</evidence>
<keyword evidence="2" id="KW-1185">Reference proteome</keyword>
<gene>
    <name evidence="1" type="ORF">PVAP13_2NG222015</name>
</gene>
<dbReference type="EMBL" id="CM029040">
    <property type="protein sequence ID" value="KAG2634463.1"/>
    <property type="molecule type" value="Genomic_DNA"/>
</dbReference>
<proteinExistence type="predicted"/>
<comment type="caution">
    <text evidence="1">The sequence shown here is derived from an EMBL/GenBank/DDBJ whole genome shotgun (WGS) entry which is preliminary data.</text>
</comment>
<dbReference type="Proteomes" id="UP000823388">
    <property type="component" value="Chromosome 2N"/>
</dbReference>
<evidence type="ECO:0000313" key="1">
    <source>
        <dbReference type="EMBL" id="KAG2634463.1"/>
    </source>
</evidence>
<accession>A0A8T0VPK9</accession>
<sequence>MEDRSDTCREEAINNSIHNQLSRSTSTRDALLLEKFKQSLLPHGSVREEKSLPPALPELYLSGSTATCTTERHLQTWQTPSMEFVRQHQIHKCKLMTVRSVKGKGKEKKHNIQM</sequence>
<name>A0A8T0VPK9_PANVG</name>
<organism evidence="1 2">
    <name type="scientific">Panicum virgatum</name>
    <name type="common">Blackwell switchgrass</name>
    <dbReference type="NCBI Taxonomy" id="38727"/>
    <lineage>
        <taxon>Eukaryota</taxon>
        <taxon>Viridiplantae</taxon>
        <taxon>Streptophyta</taxon>
        <taxon>Embryophyta</taxon>
        <taxon>Tracheophyta</taxon>
        <taxon>Spermatophyta</taxon>
        <taxon>Magnoliopsida</taxon>
        <taxon>Liliopsida</taxon>
        <taxon>Poales</taxon>
        <taxon>Poaceae</taxon>
        <taxon>PACMAD clade</taxon>
        <taxon>Panicoideae</taxon>
        <taxon>Panicodae</taxon>
        <taxon>Paniceae</taxon>
        <taxon>Panicinae</taxon>
        <taxon>Panicum</taxon>
        <taxon>Panicum sect. Hiantes</taxon>
    </lineage>
</organism>